<evidence type="ECO:0000256" key="1">
    <source>
        <dbReference type="SAM" id="MobiDB-lite"/>
    </source>
</evidence>
<gene>
    <name evidence="2" type="ORF">HMPREF1083_04052</name>
</gene>
<dbReference type="HOGENOM" id="CLU_1394211_0_0_9"/>
<proteinExistence type="predicted"/>
<comment type="caution">
    <text evidence="2">The sequence shown here is derived from an EMBL/GenBank/DDBJ whole genome shotgun (WGS) entry which is preliminary data.</text>
</comment>
<evidence type="ECO:0000313" key="2">
    <source>
        <dbReference type="EMBL" id="ENZ60451.1"/>
    </source>
</evidence>
<feature type="region of interest" description="Disordered" evidence="1">
    <location>
        <begin position="44"/>
        <end position="80"/>
    </location>
</feature>
<sequence>MQLINTNKTNNLFFIFRLLLNIISSSVSNSQEWSHWIRSPYLPSKKRQHTQRPQMKQKLEQKSQYGSYQGTRQPQHKATGCHQLHISAADSPFYCRCQEKQRRDKPQQTLRTNVHKGKGGDTSAHPVRNLPPLQIHKGGGQQQKEKQNSLHPTSAGRAVPPPVPAPPSGEHLSAGPQTVPAPAGRLITLHCEAVP</sequence>
<name>R0B7H3_9FIRM</name>
<dbReference type="EMBL" id="AGYL01000038">
    <property type="protein sequence ID" value="ENZ60451.1"/>
    <property type="molecule type" value="Genomic_DNA"/>
</dbReference>
<reference evidence="2" key="1">
    <citation type="submission" date="2013-01" db="EMBL/GenBank/DDBJ databases">
        <title>The Genome Sequence of Clostridium clostridioforme 90A6.</title>
        <authorList>
            <consortium name="The Broad Institute Genome Sequencing Platform"/>
            <person name="Earl A."/>
            <person name="Ward D."/>
            <person name="Feldgarden M."/>
            <person name="Gevers D."/>
            <person name="Courvalin P."/>
            <person name="Lambert T."/>
            <person name="Walker B."/>
            <person name="Young S.K."/>
            <person name="Zeng Q."/>
            <person name="Gargeya S."/>
            <person name="Fitzgerald M."/>
            <person name="Haas B."/>
            <person name="Abouelleil A."/>
            <person name="Alvarado L."/>
            <person name="Arachchi H.M."/>
            <person name="Berlin A.M."/>
            <person name="Chapman S.B."/>
            <person name="Dewar J."/>
            <person name="Goldberg J."/>
            <person name="Griggs A."/>
            <person name="Gujja S."/>
            <person name="Hansen M."/>
            <person name="Howarth C."/>
            <person name="Imamovic A."/>
            <person name="Larimer J."/>
            <person name="McCowan C."/>
            <person name="Murphy C."/>
            <person name="Neiman D."/>
            <person name="Pearson M."/>
            <person name="Priest M."/>
            <person name="Roberts A."/>
            <person name="Saif S."/>
            <person name="Shea T."/>
            <person name="Sisk P."/>
            <person name="Sykes S."/>
            <person name="Wortman J."/>
            <person name="Nusbaum C."/>
            <person name="Birren B."/>
        </authorList>
    </citation>
    <scope>NUCLEOTIDE SEQUENCE [LARGE SCALE GENOMIC DNA]</scope>
    <source>
        <strain evidence="2">90A6</strain>
    </source>
</reference>
<protein>
    <submittedName>
        <fullName evidence="2">Uncharacterized protein</fullName>
    </submittedName>
</protein>
<dbReference type="Proteomes" id="UP000013180">
    <property type="component" value="Unassembled WGS sequence"/>
</dbReference>
<organism evidence="2 3">
    <name type="scientific">[Clostridium] clostridioforme 90A6</name>
    <dbReference type="NCBI Taxonomy" id="999406"/>
    <lineage>
        <taxon>Bacteria</taxon>
        <taxon>Bacillati</taxon>
        <taxon>Bacillota</taxon>
        <taxon>Clostridia</taxon>
        <taxon>Lachnospirales</taxon>
        <taxon>Lachnospiraceae</taxon>
        <taxon>Enterocloster</taxon>
    </lineage>
</organism>
<evidence type="ECO:0000313" key="3">
    <source>
        <dbReference type="Proteomes" id="UP000013180"/>
    </source>
</evidence>
<feature type="compositionally biased region" description="Polar residues" evidence="1">
    <location>
        <begin position="62"/>
        <end position="73"/>
    </location>
</feature>
<feature type="region of interest" description="Disordered" evidence="1">
    <location>
        <begin position="99"/>
        <end position="183"/>
    </location>
</feature>
<accession>R0B7H3</accession>
<keyword evidence="3" id="KW-1185">Reference proteome</keyword>
<dbReference type="AlphaFoldDB" id="R0B7H3"/>